<dbReference type="Pfam" id="PF06841">
    <property type="entry name" value="Phage_T4_gp19"/>
    <property type="match status" value="1"/>
</dbReference>
<reference evidence="1 2" key="1">
    <citation type="submission" date="2012-06" db="EMBL/GenBank/DDBJ databases">
        <title>Finished chromosome of genome of Microcoleus sp. PCC 7113.</title>
        <authorList>
            <consortium name="US DOE Joint Genome Institute"/>
            <person name="Gugger M."/>
            <person name="Coursin T."/>
            <person name="Rippka R."/>
            <person name="Tandeau De Marsac N."/>
            <person name="Huntemann M."/>
            <person name="Wei C.-L."/>
            <person name="Han J."/>
            <person name="Detter J.C."/>
            <person name="Han C."/>
            <person name="Tapia R."/>
            <person name="Chen A."/>
            <person name="Kyrpides N."/>
            <person name="Mavromatis K."/>
            <person name="Markowitz V."/>
            <person name="Szeto E."/>
            <person name="Ivanova N."/>
            <person name="Pagani I."/>
            <person name="Pati A."/>
            <person name="Goodwin L."/>
            <person name="Nordberg H.P."/>
            <person name="Cantor M.N."/>
            <person name="Hua S.X."/>
            <person name="Woyke T."/>
            <person name="Kerfeld C.A."/>
        </authorList>
    </citation>
    <scope>NUCLEOTIDE SEQUENCE [LARGE SCALE GENOMIC DNA]</scope>
    <source>
        <strain evidence="1 2">PCC 7113</strain>
    </source>
</reference>
<dbReference type="Proteomes" id="UP000010471">
    <property type="component" value="Chromosome"/>
</dbReference>
<dbReference type="RefSeq" id="WP_015185718.1">
    <property type="nucleotide sequence ID" value="NC_019738.1"/>
</dbReference>
<evidence type="ECO:0000313" key="1">
    <source>
        <dbReference type="EMBL" id="AFZ21589.1"/>
    </source>
</evidence>
<dbReference type="STRING" id="1173027.Mic7113_5988"/>
<dbReference type="NCBIfam" id="TIGR02241">
    <property type="entry name" value="conserved hypothetical phage tail region protein"/>
    <property type="match status" value="1"/>
</dbReference>
<sequence length="157" mass="17950">MAELRAIPTSRFYVEFQGLEQKMVKSVTELNFKGQTAGHKTPLASTKNGMTLWQTTSSGWEQNPNFTIEVYLAEGDMDFYNWMKSTMPKSEGGDGTWSKNRRDGSIVGYDADDQEVVRWNITKAWIKSYQLADLATDKSDLVVEKFEIVCEQMNRVK</sequence>
<dbReference type="HOGENOM" id="CLU_101335_1_0_3"/>
<dbReference type="KEGG" id="mic:Mic7113_5988"/>
<dbReference type="PANTHER" id="PTHR38009:SF1">
    <property type="entry name" value="CONSERVED HYPOTHETICAL PHAGE TAIL PROTEIN"/>
    <property type="match status" value="1"/>
</dbReference>
<evidence type="ECO:0000313" key="2">
    <source>
        <dbReference type="Proteomes" id="UP000010471"/>
    </source>
</evidence>
<accession>K9WP98</accession>
<dbReference type="eggNOG" id="ENOG5032UAC">
    <property type="taxonomic scope" value="Bacteria"/>
</dbReference>
<protein>
    <submittedName>
        <fullName evidence="1">Conserved hypothetical phage tail region protein</fullName>
    </submittedName>
</protein>
<proteinExistence type="predicted"/>
<name>K9WP98_9CYAN</name>
<dbReference type="AlphaFoldDB" id="K9WP98"/>
<dbReference type="EMBL" id="CP003630">
    <property type="protein sequence ID" value="AFZ21589.1"/>
    <property type="molecule type" value="Genomic_DNA"/>
</dbReference>
<dbReference type="PANTHER" id="PTHR38009">
    <property type="entry name" value="CONSERVED HYPOTHETICAL PHAGE TAIL PROTEIN"/>
    <property type="match status" value="1"/>
</dbReference>
<gene>
    <name evidence="1" type="ORF">Mic7113_5988</name>
</gene>
<dbReference type="InterPro" id="IPR010667">
    <property type="entry name" value="Phage_T4_Gp19"/>
</dbReference>
<dbReference type="InterPro" id="IPR011747">
    <property type="entry name" value="CHP02241"/>
</dbReference>
<dbReference type="GO" id="GO:0005198">
    <property type="term" value="F:structural molecule activity"/>
    <property type="evidence" value="ECO:0007669"/>
    <property type="project" value="InterPro"/>
</dbReference>
<dbReference type="OrthoDB" id="529773at2"/>
<keyword evidence="2" id="KW-1185">Reference proteome</keyword>
<organism evidence="1 2">
    <name type="scientific">Allocoleopsis franciscana PCC 7113</name>
    <dbReference type="NCBI Taxonomy" id="1173027"/>
    <lineage>
        <taxon>Bacteria</taxon>
        <taxon>Bacillati</taxon>
        <taxon>Cyanobacteriota</taxon>
        <taxon>Cyanophyceae</taxon>
        <taxon>Coleofasciculales</taxon>
        <taxon>Coleofasciculaceae</taxon>
        <taxon>Allocoleopsis</taxon>
        <taxon>Allocoleopsis franciscana</taxon>
    </lineage>
</organism>